<name>A0A9P5XPK2_9AGAR</name>
<organism evidence="1 2">
    <name type="scientific">Collybia nuda</name>
    <dbReference type="NCBI Taxonomy" id="64659"/>
    <lineage>
        <taxon>Eukaryota</taxon>
        <taxon>Fungi</taxon>
        <taxon>Dikarya</taxon>
        <taxon>Basidiomycota</taxon>
        <taxon>Agaricomycotina</taxon>
        <taxon>Agaricomycetes</taxon>
        <taxon>Agaricomycetidae</taxon>
        <taxon>Agaricales</taxon>
        <taxon>Tricholomatineae</taxon>
        <taxon>Clitocybaceae</taxon>
        <taxon>Collybia</taxon>
    </lineage>
</organism>
<proteinExistence type="predicted"/>
<feature type="non-terminal residue" evidence="1">
    <location>
        <position position="1"/>
    </location>
</feature>
<reference evidence="1" key="1">
    <citation type="submission" date="2020-11" db="EMBL/GenBank/DDBJ databases">
        <authorList>
            <consortium name="DOE Joint Genome Institute"/>
            <person name="Ahrendt S."/>
            <person name="Riley R."/>
            <person name="Andreopoulos W."/>
            <person name="Labutti K."/>
            <person name="Pangilinan J."/>
            <person name="Ruiz-Duenas F.J."/>
            <person name="Barrasa J.M."/>
            <person name="Sanchez-Garcia M."/>
            <person name="Camarero S."/>
            <person name="Miyauchi S."/>
            <person name="Serrano A."/>
            <person name="Linde D."/>
            <person name="Babiker R."/>
            <person name="Drula E."/>
            <person name="Ayuso-Fernandez I."/>
            <person name="Pacheco R."/>
            <person name="Padilla G."/>
            <person name="Ferreira P."/>
            <person name="Barriuso J."/>
            <person name="Kellner H."/>
            <person name="Castanera R."/>
            <person name="Alfaro M."/>
            <person name="Ramirez L."/>
            <person name="Pisabarro A.G."/>
            <person name="Kuo A."/>
            <person name="Tritt A."/>
            <person name="Lipzen A."/>
            <person name="He G."/>
            <person name="Yan M."/>
            <person name="Ng V."/>
            <person name="Cullen D."/>
            <person name="Martin F."/>
            <person name="Rosso M.-N."/>
            <person name="Henrissat B."/>
            <person name="Hibbett D."/>
            <person name="Martinez A.T."/>
            <person name="Grigoriev I.V."/>
        </authorList>
    </citation>
    <scope>NUCLEOTIDE SEQUENCE</scope>
    <source>
        <strain evidence="1">CBS 247.69</strain>
    </source>
</reference>
<comment type="caution">
    <text evidence="1">The sequence shown here is derived from an EMBL/GenBank/DDBJ whole genome shotgun (WGS) entry which is preliminary data.</text>
</comment>
<dbReference type="AlphaFoldDB" id="A0A9P5XPK2"/>
<evidence type="ECO:0000313" key="2">
    <source>
        <dbReference type="Proteomes" id="UP000807353"/>
    </source>
</evidence>
<evidence type="ECO:0000313" key="1">
    <source>
        <dbReference type="EMBL" id="KAF9455238.1"/>
    </source>
</evidence>
<dbReference type="EMBL" id="MU150868">
    <property type="protein sequence ID" value="KAF9455238.1"/>
    <property type="molecule type" value="Genomic_DNA"/>
</dbReference>
<dbReference type="OrthoDB" id="3270336at2759"/>
<protein>
    <submittedName>
        <fullName evidence="1">Uncharacterized protein</fullName>
    </submittedName>
</protein>
<gene>
    <name evidence="1" type="ORF">BDZ94DRAFT_1139040</name>
</gene>
<sequence>YWDDRLTEDEADKICGVYKVATGQYERGIPQTTDLSWWPKPSIWSGSGLNVGYWSEDCEKWYQNHLQKCISGTAELRDPGHWR</sequence>
<accession>A0A9P5XPK2</accession>
<feature type="non-terminal residue" evidence="1">
    <location>
        <position position="83"/>
    </location>
</feature>
<keyword evidence="2" id="KW-1185">Reference proteome</keyword>
<dbReference type="Proteomes" id="UP000807353">
    <property type="component" value="Unassembled WGS sequence"/>
</dbReference>